<keyword evidence="1 2" id="KW-0732">Signal</keyword>
<feature type="chain" id="PRO_5002133625" description="ASPIC/UnbV domain-containing protein" evidence="2">
    <location>
        <begin position="20"/>
        <end position="1176"/>
    </location>
</feature>
<evidence type="ECO:0000259" key="3">
    <source>
        <dbReference type="Pfam" id="PF07593"/>
    </source>
</evidence>
<protein>
    <recommendedName>
        <fullName evidence="3">ASPIC/UnbV domain-containing protein</fullName>
    </recommendedName>
</protein>
<dbReference type="PANTHER" id="PTHR16026:SF0">
    <property type="entry name" value="CARTILAGE ACIDIC PROTEIN 1"/>
    <property type="match status" value="1"/>
</dbReference>
<name>A0A0C1IXU6_9BACT</name>
<evidence type="ECO:0000256" key="1">
    <source>
        <dbReference type="ARBA" id="ARBA00022729"/>
    </source>
</evidence>
<reference evidence="4 5" key="1">
    <citation type="submission" date="2014-11" db="EMBL/GenBank/DDBJ databases">
        <title>Genome sequence of Flavihumibacter solisilvae 3-3.</title>
        <authorList>
            <person name="Zhou G."/>
            <person name="Li M."/>
            <person name="Wang G."/>
        </authorList>
    </citation>
    <scope>NUCLEOTIDE SEQUENCE [LARGE SCALE GENOMIC DNA]</scope>
    <source>
        <strain evidence="4 5">3-3</strain>
    </source>
</reference>
<organism evidence="4 5">
    <name type="scientific">Flavihumibacter solisilvae</name>
    <dbReference type="NCBI Taxonomy" id="1349421"/>
    <lineage>
        <taxon>Bacteria</taxon>
        <taxon>Pseudomonadati</taxon>
        <taxon>Bacteroidota</taxon>
        <taxon>Chitinophagia</taxon>
        <taxon>Chitinophagales</taxon>
        <taxon>Chitinophagaceae</taxon>
        <taxon>Flavihumibacter</taxon>
    </lineage>
</organism>
<dbReference type="SUPFAM" id="SSF69318">
    <property type="entry name" value="Integrin alpha N-terminal domain"/>
    <property type="match status" value="3"/>
</dbReference>
<dbReference type="AlphaFoldDB" id="A0A0C1IXU6"/>
<dbReference type="Pfam" id="PF13517">
    <property type="entry name" value="FG-GAP_3"/>
    <property type="match status" value="5"/>
</dbReference>
<dbReference type="STRING" id="1349421.OI18_06825"/>
<feature type="signal peptide" evidence="2">
    <location>
        <begin position="1"/>
        <end position="19"/>
    </location>
</feature>
<dbReference type="RefSeq" id="WP_039138350.1">
    <property type="nucleotide sequence ID" value="NZ_JSVC01000007.1"/>
</dbReference>
<dbReference type="OrthoDB" id="600363at2"/>
<dbReference type="InterPro" id="IPR027039">
    <property type="entry name" value="Crtac1"/>
</dbReference>
<dbReference type="Proteomes" id="UP000031408">
    <property type="component" value="Unassembled WGS sequence"/>
</dbReference>
<keyword evidence="5" id="KW-1185">Reference proteome</keyword>
<dbReference type="InterPro" id="IPR013517">
    <property type="entry name" value="FG-GAP"/>
</dbReference>
<feature type="domain" description="ASPIC/UnbV" evidence="3">
    <location>
        <begin position="526"/>
        <end position="588"/>
    </location>
</feature>
<comment type="caution">
    <text evidence="4">The sequence shown here is derived from an EMBL/GenBank/DDBJ whole genome shotgun (WGS) entry which is preliminary data.</text>
</comment>
<evidence type="ECO:0000256" key="2">
    <source>
        <dbReference type="SAM" id="SignalP"/>
    </source>
</evidence>
<dbReference type="InterPro" id="IPR011519">
    <property type="entry name" value="UnbV_ASPIC"/>
</dbReference>
<dbReference type="InterPro" id="IPR028994">
    <property type="entry name" value="Integrin_alpha_N"/>
</dbReference>
<dbReference type="EMBL" id="JSVC01000007">
    <property type="protein sequence ID" value="KIC95314.1"/>
    <property type="molecule type" value="Genomic_DNA"/>
</dbReference>
<dbReference type="PANTHER" id="PTHR16026">
    <property type="entry name" value="CARTILAGE ACIDIC PROTEIN 1"/>
    <property type="match status" value="1"/>
</dbReference>
<gene>
    <name evidence="4" type="ORF">OI18_06825</name>
</gene>
<evidence type="ECO:0000313" key="5">
    <source>
        <dbReference type="Proteomes" id="UP000031408"/>
    </source>
</evidence>
<dbReference type="Gene3D" id="2.130.10.130">
    <property type="entry name" value="Integrin alpha, N-terminal"/>
    <property type="match status" value="3"/>
</dbReference>
<accession>A0A0C1IXU6</accession>
<proteinExistence type="predicted"/>
<sequence>MRLTSYLYCLLAFSFGATSARGQKPANVTPLFQLVNPSNSGIHFNNRLTESDSINILKQANLYNGGGVGIGDFNNDGLQDIYFAGNMVENKLYLNKGKLSFNDITTVAGVNGQGRWCTGVSVVDINADGWNDIYVAASFSKDEKKRTNLLYINKGLNSKGIPVFAEEAEKWDIADKGFSTQGFFFDYDRDGDLDLYLVTNELYDPKTPIRFRPKLKDGSANNTDRLYRNNGNETFTNVSMAAGILTEGWGHAACISDINLDGWPDIYVANDFVSNDLLYINNGDGTFTDRLTDYFKHTGWNAMGTDMADINNDGLIDLVSLEMLPEDNLRKKRMLSGNEYYNYFNSRQFGYSHQYVRNVLQLNKGIGPGGHPVFSELGYMSGMFETDWSWCPLVADFDNDGLRDLVITNGLPRDVTDLDYITFNNGQGGTKGLLNLAMASKLPIVQLPNYAFRNTGNASFSNTAAWGIKHPSFSNGAAYADLDNDGDLEIVMNNINDEAFLYENRQNKTANVMQLEFKGTGKNTRGIGAKVNLYYDGKQQVYEHQPCRGYLSTVDDRPLFSGGKSKLIDSLIITWPDGSKQKLTSINFVRSLRLEQSKASQSPPAAITARVSLLKQVNSSLGIQYKHREKDAIDYNRQSTLPHKLSQYGPGIAVGDIDKNGTDDFYIGGAVGFKGCFFLQDEKGNFHADTTRLRVNDGHPGEDMGALLFDADNDGDNDLYIVSGSYELAPDQPSSQDVLYFNDGHGYFEPRYSALPKMFSNGSCVRASDFDADGDLDLFVAGRVVSGAYPLAPPCSLLMNLGGSFSDVTEKYCPELKDIGMVTDGLWSDYDNDGKPDLLITGEWKPVSFFKNDGHRFTPLKNSGIEKYTGWWNSIAAADFDLDGDIDYVAGNLGLNSNYKASATEPLQLIANDFDGNGLVDPLVFCYMKGFDEKRRPYPLSARDDMISQMISIRKRFPTYSAYGKASLNELLTSEERQSASTFSATHMASSYIENKGNGRFQLSSLPLSAQEAPVFGMQAHDVDHDGNPDLLLTGNDYGMEPYSGRHDAFMGLFMKGDGKGIFTPWSISDAGFFVGGDAKALSVVKTPAGPAFVATQNQDSVLVFARTNAMLQKTIAVDHLDVSAEIHFVGNRKQKIEFYHGNGFLSQSSRFLEMPENATKIVITNYKGDKREVQP</sequence>
<dbReference type="Pfam" id="PF07593">
    <property type="entry name" value="UnbV_ASPIC"/>
    <property type="match status" value="1"/>
</dbReference>
<evidence type="ECO:0000313" key="4">
    <source>
        <dbReference type="EMBL" id="KIC95314.1"/>
    </source>
</evidence>